<dbReference type="HOGENOM" id="CLU_2690260_0_0_1"/>
<gene>
    <name evidence="1" type="ORF">CGI_10010467</name>
</gene>
<sequence>MLGVLLTPLYVEGHLGSVLTQSKGENWIDRIYPAGRRDGRFINKRALTDFALCHRWNYWNDPCCSNTHKWVVSF</sequence>
<evidence type="ECO:0000313" key="1">
    <source>
        <dbReference type="EMBL" id="EKC34580.1"/>
    </source>
</evidence>
<reference evidence="1" key="1">
    <citation type="journal article" date="2012" name="Nature">
        <title>The oyster genome reveals stress adaptation and complexity of shell formation.</title>
        <authorList>
            <person name="Zhang G."/>
            <person name="Fang X."/>
            <person name="Guo X."/>
            <person name="Li L."/>
            <person name="Luo R."/>
            <person name="Xu F."/>
            <person name="Yang P."/>
            <person name="Zhang L."/>
            <person name="Wang X."/>
            <person name="Qi H."/>
            <person name="Xiong Z."/>
            <person name="Que H."/>
            <person name="Xie Y."/>
            <person name="Holland P.W."/>
            <person name="Paps J."/>
            <person name="Zhu Y."/>
            <person name="Wu F."/>
            <person name="Chen Y."/>
            <person name="Wang J."/>
            <person name="Peng C."/>
            <person name="Meng J."/>
            <person name="Yang L."/>
            <person name="Liu J."/>
            <person name="Wen B."/>
            <person name="Zhang N."/>
            <person name="Huang Z."/>
            <person name="Zhu Q."/>
            <person name="Feng Y."/>
            <person name="Mount A."/>
            <person name="Hedgecock D."/>
            <person name="Xu Z."/>
            <person name="Liu Y."/>
            <person name="Domazet-Loso T."/>
            <person name="Du Y."/>
            <person name="Sun X."/>
            <person name="Zhang S."/>
            <person name="Liu B."/>
            <person name="Cheng P."/>
            <person name="Jiang X."/>
            <person name="Li J."/>
            <person name="Fan D."/>
            <person name="Wang W."/>
            <person name="Fu W."/>
            <person name="Wang T."/>
            <person name="Wang B."/>
            <person name="Zhang J."/>
            <person name="Peng Z."/>
            <person name="Li Y."/>
            <person name="Li N."/>
            <person name="Wang J."/>
            <person name="Chen M."/>
            <person name="He Y."/>
            <person name="Tan F."/>
            <person name="Song X."/>
            <person name="Zheng Q."/>
            <person name="Huang R."/>
            <person name="Yang H."/>
            <person name="Du X."/>
            <person name="Chen L."/>
            <person name="Yang M."/>
            <person name="Gaffney P.M."/>
            <person name="Wang S."/>
            <person name="Luo L."/>
            <person name="She Z."/>
            <person name="Ming Y."/>
            <person name="Huang W."/>
            <person name="Zhang S."/>
            <person name="Huang B."/>
            <person name="Zhang Y."/>
            <person name="Qu T."/>
            <person name="Ni P."/>
            <person name="Miao G."/>
            <person name="Wang J."/>
            <person name="Wang Q."/>
            <person name="Steinberg C.E."/>
            <person name="Wang H."/>
            <person name="Li N."/>
            <person name="Qian L."/>
            <person name="Zhang G."/>
            <person name="Li Y."/>
            <person name="Yang H."/>
            <person name="Liu X."/>
            <person name="Wang J."/>
            <person name="Yin Y."/>
            <person name="Wang J."/>
        </authorList>
    </citation>
    <scope>NUCLEOTIDE SEQUENCE [LARGE SCALE GENOMIC DNA]</scope>
    <source>
        <strain evidence="1">05x7-T-G4-1.051#20</strain>
    </source>
</reference>
<protein>
    <submittedName>
        <fullName evidence="1">Uncharacterized protein</fullName>
    </submittedName>
</protein>
<proteinExistence type="predicted"/>
<dbReference type="AlphaFoldDB" id="K1R0J0"/>
<name>K1R0J0_MAGGI</name>
<organism evidence="1">
    <name type="scientific">Magallana gigas</name>
    <name type="common">Pacific oyster</name>
    <name type="synonym">Crassostrea gigas</name>
    <dbReference type="NCBI Taxonomy" id="29159"/>
    <lineage>
        <taxon>Eukaryota</taxon>
        <taxon>Metazoa</taxon>
        <taxon>Spiralia</taxon>
        <taxon>Lophotrochozoa</taxon>
        <taxon>Mollusca</taxon>
        <taxon>Bivalvia</taxon>
        <taxon>Autobranchia</taxon>
        <taxon>Pteriomorphia</taxon>
        <taxon>Ostreida</taxon>
        <taxon>Ostreoidea</taxon>
        <taxon>Ostreidae</taxon>
        <taxon>Magallana</taxon>
    </lineage>
</organism>
<accession>K1R0J0</accession>
<dbReference type="InParanoid" id="K1R0J0"/>
<dbReference type="EMBL" id="JH822697">
    <property type="protein sequence ID" value="EKC34580.1"/>
    <property type="molecule type" value="Genomic_DNA"/>
</dbReference>